<comment type="caution">
    <text evidence="14">The sequence shown here is derived from an EMBL/GenBank/DDBJ whole genome shotgun (WGS) entry which is preliminary data.</text>
</comment>
<dbReference type="PANTHER" id="PTHR11705">
    <property type="entry name" value="PROTEASE FAMILY M14 CARBOXYPEPTIDASE A,B"/>
    <property type="match status" value="1"/>
</dbReference>
<dbReference type="PROSITE" id="PS00133">
    <property type="entry name" value="CARBOXYPEPT_ZN_2"/>
    <property type="match status" value="1"/>
</dbReference>
<gene>
    <name evidence="14" type="ORF">VZT92_017759</name>
</gene>
<evidence type="ECO:0000313" key="15">
    <source>
        <dbReference type="Proteomes" id="UP001488805"/>
    </source>
</evidence>
<keyword evidence="5" id="KW-0479">Metal-binding</keyword>
<feature type="signal peptide" evidence="12">
    <location>
        <begin position="1"/>
        <end position="19"/>
    </location>
</feature>
<keyword evidence="7" id="KW-0378">Hydrolase</keyword>
<dbReference type="PROSITE" id="PS52035">
    <property type="entry name" value="PEPTIDASE_M14"/>
    <property type="match status" value="1"/>
</dbReference>
<protein>
    <recommendedName>
        <fullName evidence="13">Peptidase M14 domain-containing protein</fullName>
    </recommendedName>
</protein>
<keyword evidence="3" id="KW-0121">Carboxypeptidase</keyword>
<keyword evidence="15" id="KW-1185">Reference proteome</keyword>
<dbReference type="GO" id="GO:0008270">
    <property type="term" value="F:zinc ion binding"/>
    <property type="evidence" value="ECO:0007669"/>
    <property type="project" value="InterPro"/>
</dbReference>
<dbReference type="EMBL" id="JBCEZU010000156">
    <property type="protein sequence ID" value="KAK9523874.1"/>
    <property type="molecule type" value="Genomic_DNA"/>
</dbReference>
<dbReference type="FunFam" id="3.40.630.10:FF:000001">
    <property type="entry name" value="Carboxypeptidase B"/>
    <property type="match status" value="1"/>
</dbReference>
<dbReference type="GO" id="GO:0004181">
    <property type="term" value="F:metallocarboxypeptidase activity"/>
    <property type="evidence" value="ECO:0007669"/>
    <property type="project" value="InterPro"/>
</dbReference>
<keyword evidence="10" id="KW-1015">Disulfide bond</keyword>
<keyword evidence="6 12" id="KW-0732">Signal</keyword>
<dbReference type="GO" id="GO:0005615">
    <property type="term" value="C:extracellular space"/>
    <property type="evidence" value="ECO:0007669"/>
    <property type="project" value="TreeGrafter"/>
</dbReference>
<proteinExistence type="inferred from homology"/>
<feature type="chain" id="PRO_5043508707" description="Peptidase M14 domain-containing protein" evidence="12">
    <location>
        <begin position="20"/>
        <end position="432"/>
    </location>
</feature>
<dbReference type="Gene3D" id="3.30.70.340">
    <property type="entry name" value="Metallocarboxypeptidase-like"/>
    <property type="match status" value="1"/>
</dbReference>
<dbReference type="Pfam" id="PF00246">
    <property type="entry name" value="Peptidase_M14"/>
    <property type="match status" value="1"/>
</dbReference>
<evidence type="ECO:0000313" key="14">
    <source>
        <dbReference type="EMBL" id="KAK9523874.1"/>
    </source>
</evidence>
<comment type="cofactor">
    <cofactor evidence="1">
        <name>Zn(2+)</name>
        <dbReference type="ChEBI" id="CHEBI:29105"/>
    </cofactor>
</comment>
<dbReference type="Pfam" id="PF02244">
    <property type="entry name" value="Propep_M14"/>
    <property type="match status" value="1"/>
</dbReference>
<dbReference type="InterPro" id="IPR036990">
    <property type="entry name" value="M14A-like_propep"/>
</dbReference>
<dbReference type="InterPro" id="IPR003146">
    <property type="entry name" value="M14A_act_pep"/>
</dbReference>
<dbReference type="AlphaFoldDB" id="A0AAW1EML8"/>
<comment type="similarity">
    <text evidence="2 11">Belongs to the peptidase M14 family.</text>
</comment>
<name>A0AAW1EML8_ZOAVI</name>
<dbReference type="Gene3D" id="3.40.630.10">
    <property type="entry name" value="Zn peptidases"/>
    <property type="match status" value="1"/>
</dbReference>
<dbReference type="InterPro" id="IPR057247">
    <property type="entry name" value="CARBOXYPEPT_ZN_2"/>
</dbReference>
<dbReference type="PRINTS" id="PR00765">
    <property type="entry name" value="CRBOXYPTASEA"/>
</dbReference>
<dbReference type="CDD" id="cd06246">
    <property type="entry name" value="M14_CPB2"/>
    <property type="match status" value="1"/>
</dbReference>
<evidence type="ECO:0000256" key="10">
    <source>
        <dbReference type="ARBA" id="ARBA00023157"/>
    </source>
</evidence>
<dbReference type="PROSITE" id="PS00132">
    <property type="entry name" value="CARBOXYPEPT_ZN_1"/>
    <property type="match status" value="1"/>
</dbReference>
<evidence type="ECO:0000256" key="6">
    <source>
        <dbReference type="ARBA" id="ARBA00022729"/>
    </source>
</evidence>
<evidence type="ECO:0000256" key="3">
    <source>
        <dbReference type="ARBA" id="ARBA00022645"/>
    </source>
</evidence>
<feature type="domain" description="Peptidase M14" evidence="13">
    <location>
        <begin position="123"/>
        <end position="418"/>
    </location>
</feature>
<dbReference type="InterPro" id="IPR057246">
    <property type="entry name" value="CARBOXYPEPT_ZN_1"/>
</dbReference>
<evidence type="ECO:0000259" key="13">
    <source>
        <dbReference type="PROSITE" id="PS52035"/>
    </source>
</evidence>
<dbReference type="SMART" id="SM00631">
    <property type="entry name" value="Zn_pept"/>
    <property type="match status" value="1"/>
</dbReference>
<evidence type="ECO:0000256" key="2">
    <source>
        <dbReference type="ARBA" id="ARBA00005988"/>
    </source>
</evidence>
<keyword evidence="9" id="KW-0482">Metalloprotease</keyword>
<dbReference type="SUPFAM" id="SSF54897">
    <property type="entry name" value="Protease propeptides/inhibitors"/>
    <property type="match status" value="1"/>
</dbReference>
<sequence length="432" mass="49647">MRTLLLLFVLMNLDKLLKTGCCTETQDQILSITPKTQEQVDILKNISTQYETALWQPVSSHYIQEETEVHLFVPANSSETVKDLLQKGAITHEVLLANANELIEMQTRNDSTDPRSSSTFYDRYHSLEDIYYWINKTQEDNPSIVKVILIGSSYEKRPLYVLKLSLNNRPNKKAMWIDCGIHAREWISPAFCLWFVQYALSFYKINQEITDILDNMDVYILPVMNPDGYQYTWTTNRMWRKNRSISKSSNCIGVDLNRNFDANWCTEGASNEPCTEIYCGAFPESEPETGAVAGFLRSHKDSVQIYLSIHSYSQMLLFPYSCTLDEAENHKDLLEMVQEAAQLIRRHYWNTYRYGSGAKTIYLAPGGSDDWAYNLGIKYSFTFELQDRGRYGFLLPPSFISRACNEALLAVKTVALKVIEKTQTSTSPVQTD</sequence>
<dbReference type="PANTHER" id="PTHR11705:SF17">
    <property type="entry name" value="CARBOXYPEPTIDASE B2"/>
    <property type="match status" value="1"/>
</dbReference>
<accession>A0AAW1EML8</accession>
<dbReference type="GO" id="GO:0006508">
    <property type="term" value="P:proteolysis"/>
    <property type="evidence" value="ECO:0007669"/>
    <property type="project" value="UniProtKB-KW"/>
</dbReference>
<feature type="active site" description="Proton donor/acceptor" evidence="11">
    <location>
        <position position="384"/>
    </location>
</feature>
<keyword evidence="4" id="KW-0645">Protease</keyword>
<evidence type="ECO:0000256" key="7">
    <source>
        <dbReference type="ARBA" id="ARBA00022801"/>
    </source>
</evidence>
<evidence type="ECO:0000256" key="5">
    <source>
        <dbReference type="ARBA" id="ARBA00022723"/>
    </source>
</evidence>
<dbReference type="InterPro" id="IPR000834">
    <property type="entry name" value="Peptidase_M14"/>
</dbReference>
<dbReference type="GO" id="GO:0042730">
    <property type="term" value="P:fibrinolysis"/>
    <property type="evidence" value="ECO:0007669"/>
    <property type="project" value="InterPro"/>
</dbReference>
<evidence type="ECO:0000256" key="8">
    <source>
        <dbReference type="ARBA" id="ARBA00022833"/>
    </source>
</evidence>
<evidence type="ECO:0000256" key="9">
    <source>
        <dbReference type="ARBA" id="ARBA00023049"/>
    </source>
</evidence>
<evidence type="ECO:0000256" key="11">
    <source>
        <dbReference type="PROSITE-ProRule" id="PRU01379"/>
    </source>
</evidence>
<dbReference type="FunFam" id="3.30.70.340:FF:000003">
    <property type="entry name" value="Carboxypeptidase B2"/>
    <property type="match status" value="1"/>
</dbReference>
<dbReference type="InterPro" id="IPR033849">
    <property type="entry name" value="CPB2"/>
</dbReference>
<keyword evidence="8" id="KW-0862">Zinc</keyword>
<dbReference type="SUPFAM" id="SSF53187">
    <property type="entry name" value="Zn-dependent exopeptidases"/>
    <property type="match status" value="1"/>
</dbReference>
<reference evidence="14 15" key="1">
    <citation type="journal article" date="2024" name="Genome Biol. Evol.">
        <title>Chromosome-level genome assembly of the viviparous eelpout Zoarces viviparus.</title>
        <authorList>
            <person name="Fuhrmann N."/>
            <person name="Brasseur M.V."/>
            <person name="Bakowski C.E."/>
            <person name="Podsiadlowski L."/>
            <person name="Prost S."/>
            <person name="Krehenwinkel H."/>
            <person name="Mayer C."/>
        </authorList>
    </citation>
    <scope>NUCLEOTIDE SEQUENCE [LARGE SCALE GENOMIC DNA]</scope>
    <source>
        <strain evidence="14">NO-MEL_2022_Ind0_liver</strain>
    </source>
</reference>
<organism evidence="14 15">
    <name type="scientific">Zoarces viviparus</name>
    <name type="common">Viviparous eelpout</name>
    <name type="synonym">Blennius viviparus</name>
    <dbReference type="NCBI Taxonomy" id="48416"/>
    <lineage>
        <taxon>Eukaryota</taxon>
        <taxon>Metazoa</taxon>
        <taxon>Chordata</taxon>
        <taxon>Craniata</taxon>
        <taxon>Vertebrata</taxon>
        <taxon>Euteleostomi</taxon>
        <taxon>Actinopterygii</taxon>
        <taxon>Neopterygii</taxon>
        <taxon>Teleostei</taxon>
        <taxon>Neoteleostei</taxon>
        <taxon>Acanthomorphata</taxon>
        <taxon>Eupercaria</taxon>
        <taxon>Perciformes</taxon>
        <taxon>Cottioidei</taxon>
        <taxon>Zoarcales</taxon>
        <taxon>Zoarcidae</taxon>
        <taxon>Zoarcinae</taxon>
        <taxon>Zoarces</taxon>
    </lineage>
</organism>
<evidence type="ECO:0000256" key="1">
    <source>
        <dbReference type="ARBA" id="ARBA00001947"/>
    </source>
</evidence>
<dbReference type="Proteomes" id="UP001488805">
    <property type="component" value="Unassembled WGS sequence"/>
</dbReference>
<evidence type="ECO:0000256" key="4">
    <source>
        <dbReference type="ARBA" id="ARBA00022670"/>
    </source>
</evidence>
<evidence type="ECO:0000256" key="12">
    <source>
        <dbReference type="SAM" id="SignalP"/>
    </source>
</evidence>